<evidence type="ECO:0000256" key="1">
    <source>
        <dbReference type="ARBA" id="ARBA00005322"/>
    </source>
</evidence>
<keyword evidence="6" id="KW-0804">Transcription</keyword>
<evidence type="ECO:0000313" key="20">
    <source>
        <dbReference type="Proteomes" id="UP001569200"/>
    </source>
</evidence>
<comment type="similarity">
    <text evidence="1">Belongs to the FlgM family.</text>
</comment>
<feature type="region of interest" description="Disordered" evidence="9">
    <location>
        <begin position="1"/>
        <end position="60"/>
    </location>
</feature>
<dbReference type="Proteomes" id="UP000050463">
    <property type="component" value="Unassembled WGS sequence"/>
</dbReference>
<sequence length="105" mass="11113">MAGIDNIRSGQTLTTTNRPTVRSDSSSEASRSDVSTKSPASKDAVSLSQQGKAIGQLHQDMAAQPSFDSVKVAAIKEAIANGSYTVDPEKLADNMIKFEDELKGL</sequence>
<reference evidence="15" key="5">
    <citation type="journal article" date="2018" name="Nature">
        <title>A major lineage of non-tailed dsDNA viruses as unrecognized killers of marine bacteria.</title>
        <authorList>
            <person name="Kauffman K.M."/>
            <person name="Hussain F.A."/>
            <person name="Yang J."/>
            <person name="Arevalo P."/>
            <person name="Brown J.M."/>
            <person name="Chang W.K."/>
            <person name="VanInsberghe D."/>
            <person name="Elsherbini J."/>
            <person name="Sharma R.S."/>
            <person name="Cutler M.B."/>
            <person name="Kelly L."/>
            <person name="Polz M.F."/>
        </authorList>
    </citation>
    <scope>NUCLEOTIDE SEQUENCE</scope>
    <source>
        <strain evidence="15">10N.286.54.F3</strain>
    </source>
</reference>
<proteinExistence type="inferred from homology"/>
<dbReference type="RefSeq" id="WP_004736171.1">
    <property type="nucleotide sequence ID" value="NZ_CAWMQV010000081.1"/>
</dbReference>
<keyword evidence="5" id="KW-0805">Transcription regulation</keyword>
<dbReference type="InterPro" id="IPR031316">
    <property type="entry name" value="FlgM_C"/>
</dbReference>
<dbReference type="InterPro" id="IPR007412">
    <property type="entry name" value="FlgM"/>
</dbReference>
<reference evidence="18" key="2">
    <citation type="submission" date="2016-07" db="EMBL/GenBank/DDBJ databases">
        <title>Nontailed viruses are major unrecognized killers of bacteria in the ocean.</title>
        <authorList>
            <person name="Kauffman K."/>
            <person name="Hussain F."/>
            <person name="Yang J."/>
            <person name="Arevalo P."/>
            <person name="Brown J."/>
            <person name="Cutler M."/>
            <person name="Kelly L."/>
            <person name="Polz M.F."/>
        </authorList>
    </citation>
    <scope>NUCLEOTIDE SEQUENCE [LARGE SCALE GENOMIC DNA]</scope>
    <source>
        <strain evidence="18">10N.286.54.F3</strain>
    </source>
</reference>
<reference evidence="14 20" key="8">
    <citation type="submission" date="2024-06" db="EMBL/GenBank/DDBJ databases">
        <authorList>
            <person name="Steensen K."/>
            <person name="Seneca J."/>
            <person name="Bartlau N."/>
            <person name="Yu A.X."/>
            <person name="Polz M.F."/>
        </authorList>
    </citation>
    <scope>NUCLEOTIDE SEQUENCE [LARGE SCALE GENOMIC DNA]</scope>
    <source>
        <strain evidence="14 20">1F145</strain>
    </source>
</reference>
<evidence type="ECO:0000256" key="3">
    <source>
        <dbReference type="ARBA" id="ARBA00022491"/>
    </source>
</evidence>
<evidence type="ECO:0000256" key="4">
    <source>
        <dbReference type="ARBA" id="ARBA00022795"/>
    </source>
</evidence>
<reference evidence="16 19" key="4">
    <citation type="submission" date="2017-11" db="EMBL/GenBank/DDBJ databases">
        <title>Population delineation of vibrios coincides with oyster pathogenicity.</title>
        <authorList>
            <person name="Bruto M."/>
            <person name="Labreuche Y."/>
            <person name="James A."/>
            <person name="Piel D."/>
            <person name="Chenivesse S."/>
            <person name="Petton B."/>
            <person name="Polz M.F."/>
            <person name="Le Roux F."/>
        </authorList>
    </citation>
    <scope>NUCLEOTIDE SEQUENCE [LARGE SCALE GENOMIC DNA]</scope>
    <source>
        <strain evidence="16 19">1F_55</strain>
    </source>
</reference>
<evidence type="ECO:0000256" key="8">
    <source>
        <dbReference type="ARBA" id="ARBA00030117"/>
    </source>
</evidence>
<dbReference type="EMBL" id="JAUYVL010000017">
    <property type="protein sequence ID" value="MDP2503123.1"/>
    <property type="molecule type" value="Genomic_DNA"/>
</dbReference>
<reference evidence="15" key="3">
    <citation type="submission" date="2016-07" db="EMBL/GenBank/DDBJ databases">
        <authorList>
            <person name="Wan K."/>
            <person name="Booth B."/>
            <person name="Spirohn K."/>
            <person name="Hao T."/>
            <person name="Hu Y."/>
            <person name="Calderwood M."/>
            <person name="Hill D."/>
            <person name="Mohr S."/>
            <person name="Vidal M."/>
            <person name="Celniker S."/>
            <person name="Perrimon N."/>
        </authorList>
    </citation>
    <scope>NUCLEOTIDE SEQUENCE</scope>
    <source>
        <strain evidence="15">10N.286.54.F3</strain>
    </source>
</reference>
<dbReference type="InterPro" id="IPR035890">
    <property type="entry name" value="Anti-sigma-28_factor_FlgM_sf"/>
</dbReference>
<evidence type="ECO:0000256" key="9">
    <source>
        <dbReference type="SAM" id="MobiDB-lite"/>
    </source>
</evidence>
<keyword evidence="4" id="KW-1005">Bacterial flagellum biogenesis</keyword>
<feature type="domain" description="Anti-sigma-28 factor FlgM C-terminal" evidence="10">
    <location>
        <begin position="43"/>
        <end position="97"/>
    </location>
</feature>
<evidence type="ECO:0000313" key="12">
    <source>
        <dbReference type="EMBL" id="MDH5919512.1"/>
    </source>
</evidence>
<evidence type="ECO:0000313" key="16">
    <source>
        <dbReference type="EMBL" id="PTP21582.1"/>
    </source>
</evidence>
<gene>
    <name evidence="12" type="primary">flgM</name>
    <name evidence="14" type="ORF">ACED33_20415</name>
    <name evidence="11" type="ORF">AN168_19720</name>
    <name evidence="15" type="ORF">BCV19_17425</name>
    <name evidence="16" type="ORF">CWO36_04470</name>
    <name evidence="12" type="ORF">L8R85_00605</name>
    <name evidence="13" type="ORF">Q8W42_20615</name>
</gene>
<evidence type="ECO:0000313" key="19">
    <source>
        <dbReference type="Proteomes" id="UP000244080"/>
    </source>
</evidence>
<reference evidence="11 17" key="1">
    <citation type="submission" date="2015-08" db="EMBL/GenBank/DDBJ databases">
        <title>Draft Genome Sequence of Vibrio splendidus UCD-SED7.</title>
        <authorList>
            <person name="Lee R.D."/>
            <person name="Lang J.M."/>
            <person name="Coil D.A."/>
            <person name="Jospin G."/>
            <person name="Eisen J.A."/>
        </authorList>
    </citation>
    <scope>NUCLEOTIDE SEQUENCE [LARGE SCALE GENOMIC DNA]</scope>
    <source>
        <strain evidence="11 17">UCD-SED7</strain>
    </source>
</reference>
<dbReference type="NCBIfam" id="TIGR03824">
    <property type="entry name" value="FlgM_jcvi"/>
    <property type="match status" value="1"/>
</dbReference>
<evidence type="ECO:0000256" key="2">
    <source>
        <dbReference type="ARBA" id="ARBA00017823"/>
    </source>
</evidence>
<evidence type="ECO:0000256" key="6">
    <source>
        <dbReference type="ARBA" id="ARBA00023163"/>
    </source>
</evidence>
<dbReference type="GeneID" id="72396906"/>
<dbReference type="Proteomes" id="UP001569200">
    <property type="component" value="Unassembled WGS sequence"/>
</dbReference>
<dbReference type="EMBL" id="MCSW01000213">
    <property type="protein sequence ID" value="PMF17856.1"/>
    <property type="molecule type" value="Genomic_DNA"/>
</dbReference>
<reference evidence="12" key="6">
    <citation type="submission" date="2022-01" db="EMBL/GenBank/DDBJ databases">
        <title>Vibrio aestuarianus Clade A and Clade B isolates are associated with Pacific oyster (Crassostrea gigas) disease outbreaks across Ireland.</title>
        <authorList>
            <person name="Coyle N."/>
            <person name="O'Toole C."/>
            <person name="Thomas J.C.L."/>
            <person name="Ryder D."/>
            <person name="Cheslett D."/>
            <person name="Feist S."/>
            <person name="Bean T."/>
            <person name="Joseph A."/>
            <person name="Waina A."/>
            <person name="Feil E."/>
            <person name="Verner-Jeffreys D.W."/>
        </authorList>
    </citation>
    <scope>NUCLEOTIDE SEQUENCE</scope>
    <source>
        <strain evidence="12">S/17/14 A</strain>
    </source>
</reference>
<feature type="compositionally biased region" description="Low complexity" evidence="9">
    <location>
        <begin position="22"/>
        <end position="35"/>
    </location>
</feature>
<evidence type="ECO:0000313" key="14">
    <source>
        <dbReference type="EMBL" id="MEZ8183056.1"/>
    </source>
</evidence>
<evidence type="ECO:0000313" key="15">
    <source>
        <dbReference type="EMBL" id="PMF17856.1"/>
    </source>
</evidence>
<dbReference type="SUPFAM" id="SSF101498">
    <property type="entry name" value="Anti-sigma factor FlgM"/>
    <property type="match status" value="1"/>
</dbReference>
<dbReference type="Proteomes" id="UP001159663">
    <property type="component" value="Unassembled WGS sequence"/>
</dbReference>
<accession>A0A0P6YFT0</accession>
<keyword evidence="20" id="KW-1185">Reference proteome</keyword>
<dbReference type="Proteomes" id="UP000244080">
    <property type="component" value="Unassembled WGS sequence"/>
</dbReference>
<dbReference type="Pfam" id="PF04316">
    <property type="entry name" value="FlgM"/>
    <property type="match status" value="1"/>
</dbReference>
<keyword evidence="15" id="KW-0282">Flagellum</keyword>
<name>A0A0P6YFT0_VIBSP</name>
<evidence type="ECO:0000313" key="13">
    <source>
        <dbReference type="EMBL" id="MDP2503123.1"/>
    </source>
</evidence>
<evidence type="ECO:0000256" key="5">
    <source>
        <dbReference type="ARBA" id="ARBA00023015"/>
    </source>
</evidence>
<dbReference type="EMBL" id="PIGA01000006">
    <property type="protein sequence ID" value="PTP21582.1"/>
    <property type="molecule type" value="Genomic_DNA"/>
</dbReference>
<evidence type="ECO:0000313" key="11">
    <source>
        <dbReference type="EMBL" id="KPL92676.1"/>
    </source>
</evidence>
<keyword evidence="15" id="KW-0966">Cell projection</keyword>
<protein>
    <recommendedName>
        <fullName evidence="2">Negative regulator of flagellin synthesis</fullName>
    </recommendedName>
    <alternativeName>
        <fullName evidence="8">Anti-sigma-28 factor</fullName>
    </alternativeName>
</protein>
<evidence type="ECO:0000313" key="18">
    <source>
        <dbReference type="Proteomes" id="UP000235405"/>
    </source>
</evidence>
<dbReference type="EMBL" id="JAKMYX010000001">
    <property type="protein sequence ID" value="MDH5919512.1"/>
    <property type="molecule type" value="Genomic_DNA"/>
</dbReference>
<comment type="function">
    <text evidence="7">Responsible for the coupling of flagellin expression to flagellar assembly by preventing expression of the flagellin genes when a component of the middle class of proteins is defective. It negatively regulates flagellar genes by inhibiting the activity of FliA by directly binding to FliA.</text>
</comment>
<keyword evidence="15" id="KW-0969">Cilium</keyword>
<evidence type="ECO:0000259" key="10">
    <source>
        <dbReference type="Pfam" id="PF04316"/>
    </source>
</evidence>
<feature type="compositionally biased region" description="Polar residues" evidence="9">
    <location>
        <begin position="8"/>
        <end position="20"/>
    </location>
</feature>
<dbReference type="AlphaFoldDB" id="A0A0P6YFT0"/>
<keyword evidence="3" id="KW-0678">Repressor</keyword>
<dbReference type="Proteomes" id="UP000235405">
    <property type="component" value="Unassembled WGS sequence"/>
</dbReference>
<comment type="caution">
    <text evidence="15">The sequence shown here is derived from an EMBL/GenBank/DDBJ whole genome shotgun (WGS) entry which is preliminary data.</text>
</comment>
<organism evidence="15 18">
    <name type="scientific">Vibrio splendidus</name>
    <dbReference type="NCBI Taxonomy" id="29497"/>
    <lineage>
        <taxon>Bacteria</taxon>
        <taxon>Pseudomonadati</taxon>
        <taxon>Pseudomonadota</taxon>
        <taxon>Gammaproteobacteria</taxon>
        <taxon>Vibrionales</taxon>
        <taxon>Vibrionaceae</taxon>
        <taxon>Vibrio</taxon>
    </lineage>
</organism>
<dbReference type="EMBL" id="LIZK01000010">
    <property type="protein sequence ID" value="KPL92676.1"/>
    <property type="molecule type" value="Genomic_DNA"/>
</dbReference>
<dbReference type="Proteomes" id="UP001177935">
    <property type="component" value="Unassembled WGS sequence"/>
</dbReference>
<dbReference type="GO" id="GO:0045892">
    <property type="term" value="P:negative regulation of DNA-templated transcription"/>
    <property type="evidence" value="ECO:0007669"/>
    <property type="project" value="InterPro"/>
</dbReference>
<dbReference type="GO" id="GO:0044781">
    <property type="term" value="P:bacterial-type flagellum organization"/>
    <property type="evidence" value="ECO:0007669"/>
    <property type="project" value="UniProtKB-KW"/>
</dbReference>
<evidence type="ECO:0000313" key="17">
    <source>
        <dbReference type="Proteomes" id="UP000050463"/>
    </source>
</evidence>
<reference evidence="13" key="7">
    <citation type="submission" date="2023-07" db="EMBL/GenBank/DDBJ databases">
        <title>Genome content predicts the carbon catabolic preferences of heterotrophic bacteria.</title>
        <authorList>
            <person name="Gralka M."/>
        </authorList>
    </citation>
    <scope>NUCLEOTIDE SEQUENCE</scope>
    <source>
        <strain evidence="13">6E02</strain>
    </source>
</reference>
<evidence type="ECO:0000256" key="7">
    <source>
        <dbReference type="ARBA" id="ARBA00024739"/>
    </source>
</evidence>
<dbReference type="EMBL" id="JBGOOW010000034">
    <property type="protein sequence ID" value="MEZ8183056.1"/>
    <property type="molecule type" value="Genomic_DNA"/>
</dbReference>